<name>A0A2I3SZI4_PANTR</name>
<dbReference type="Bgee" id="ENSPTRG00000049092">
    <property type="expression patterns" value="Expressed in spleen and 21 other cell types or tissues"/>
</dbReference>
<dbReference type="EMBL" id="AACZ04066040">
    <property type="status" value="NOT_ANNOTATED_CDS"/>
    <property type="molecule type" value="Genomic_DNA"/>
</dbReference>
<organism evidence="1 2">
    <name type="scientific">Pan troglodytes</name>
    <name type="common">Chimpanzee</name>
    <dbReference type="NCBI Taxonomy" id="9598"/>
    <lineage>
        <taxon>Eukaryota</taxon>
        <taxon>Metazoa</taxon>
        <taxon>Chordata</taxon>
        <taxon>Craniata</taxon>
        <taxon>Vertebrata</taxon>
        <taxon>Euteleostomi</taxon>
        <taxon>Mammalia</taxon>
        <taxon>Eutheria</taxon>
        <taxon>Euarchontoglires</taxon>
        <taxon>Primates</taxon>
        <taxon>Haplorrhini</taxon>
        <taxon>Catarrhini</taxon>
        <taxon>Hominidae</taxon>
        <taxon>Pan</taxon>
    </lineage>
</organism>
<proteinExistence type="predicted"/>
<dbReference type="Ensembl" id="ENSPTRT00000087630.1">
    <property type="protein sequence ID" value="ENSPTRP00000082352.1"/>
    <property type="gene ID" value="ENSPTRG00000049092.1"/>
</dbReference>
<reference evidence="1" key="2">
    <citation type="submission" date="2025-08" db="UniProtKB">
        <authorList>
            <consortium name="Ensembl"/>
        </authorList>
    </citation>
    <scope>IDENTIFICATION</scope>
</reference>
<reference evidence="1 2" key="1">
    <citation type="journal article" date="2005" name="Nature">
        <title>Initial sequence of the chimpanzee genome and comparison with the human genome.</title>
        <authorList>
            <consortium name="Chimpanzee sequencing and analysis consortium"/>
        </authorList>
    </citation>
    <scope>NUCLEOTIDE SEQUENCE [LARGE SCALE GENOMIC DNA]</scope>
</reference>
<dbReference type="OMA" id="PPCAWAC"/>
<evidence type="ECO:0000313" key="1">
    <source>
        <dbReference type="Ensembl" id="ENSPTRP00000082352.1"/>
    </source>
</evidence>
<dbReference type="GeneTree" id="ENSGT00910000147922"/>
<dbReference type="AlphaFoldDB" id="A0A2I3SZI4"/>
<accession>A0A2I3SZI4</accession>
<dbReference type="Proteomes" id="UP000002277">
    <property type="component" value="Chromosome 4"/>
</dbReference>
<dbReference type="InParanoid" id="A0A2I3SZI4"/>
<keyword evidence="2" id="KW-1185">Reference proteome</keyword>
<protein>
    <submittedName>
        <fullName evidence="1">Uncharacterized protein</fullName>
    </submittedName>
</protein>
<reference evidence="1" key="3">
    <citation type="submission" date="2025-09" db="UniProtKB">
        <authorList>
            <consortium name="Ensembl"/>
        </authorList>
    </citation>
    <scope>IDENTIFICATION</scope>
</reference>
<evidence type="ECO:0000313" key="2">
    <source>
        <dbReference type="Proteomes" id="UP000002277"/>
    </source>
</evidence>
<sequence length="91" mass="9932">MTTALQGQRLAVRVPAHPPPCAWACPVPAHRRGSWRLPYTDGLSWELLDSHLGEDARGMGIRFPRPASVATWAIFVHRVGQPSIGGKLSPL</sequence>